<feature type="region of interest" description="Disordered" evidence="16">
    <location>
        <begin position="565"/>
        <end position="614"/>
    </location>
</feature>
<dbReference type="GO" id="GO:0006424">
    <property type="term" value="P:glutamyl-tRNA aminoacylation"/>
    <property type="evidence" value="ECO:0007669"/>
    <property type="project" value="UniProtKB-UniRule"/>
</dbReference>
<evidence type="ECO:0000256" key="5">
    <source>
        <dbReference type="ARBA" id="ARBA00022598"/>
    </source>
</evidence>
<comment type="function">
    <text evidence="10">Allows the formation of correctly charged Asn-tRNA(Asn) or Gln-tRNA(Gln) through the transamidation of misacylated Asp-tRNA(Asn) or Glu-tRNA(Gln) in organisms which lack either or both of asparaginyl-tRNA or glutaminyl-tRNA synthetases. The reaction takes place in the presence of glutamine and ATP through an activated phospho-Asp-tRNA(Asn) or phospho-Glu-tRNA(Gln).</text>
</comment>
<comment type="subcellular location">
    <subcellularLocation>
        <location evidence="14">Cytoplasm</location>
    </subcellularLocation>
</comment>
<dbReference type="GO" id="GO:0006425">
    <property type="term" value="P:glutaminyl-tRNA aminoacylation"/>
    <property type="evidence" value="ECO:0007669"/>
    <property type="project" value="UniProtKB-UniRule"/>
</dbReference>
<feature type="binding site" evidence="14">
    <location>
        <begin position="278"/>
        <end position="280"/>
    </location>
    <ligand>
        <name>ATP</name>
        <dbReference type="ChEBI" id="CHEBI:30616"/>
    </ligand>
</feature>
<feature type="binding site" evidence="14">
    <location>
        <position position="240"/>
    </location>
    <ligand>
        <name>ATP</name>
        <dbReference type="ChEBI" id="CHEBI:30616"/>
    </ligand>
</feature>
<gene>
    <name evidence="14 18" type="primary">glnS</name>
    <name evidence="18" type="ORF">SOCEGT47_079530</name>
</gene>
<evidence type="ECO:0000256" key="6">
    <source>
        <dbReference type="ARBA" id="ARBA00022741"/>
    </source>
</evidence>
<comment type="catalytic activity">
    <reaction evidence="12">
        <text>L-glutamyl-tRNA(Gln) + L-glutamine + ATP + H2O = L-glutaminyl-tRNA(Gln) + L-glutamate + ADP + phosphate + H(+)</text>
        <dbReference type="Rhea" id="RHEA:17521"/>
        <dbReference type="Rhea" id="RHEA-COMP:9681"/>
        <dbReference type="Rhea" id="RHEA-COMP:9684"/>
        <dbReference type="ChEBI" id="CHEBI:15377"/>
        <dbReference type="ChEBI" id="CHEBI:15378"/>
        <dbReference type="ChEBI" id="CHEBI:29985"/>
        <dbReference type="ChEBI" id="CHEBI:30616"/>
        <dbReference type="ChEBI" id="CHEBI:43474"/>
        <dbReference type="ChEBI" id="CHEBI:58359"/>
        <dbReference type="ChEBI" id="CHEBI:78520"/>
        <dbReference type="ChEBI" id="CHEBI:78521"/>
        <dbReference type="ChEBI" id="CHEBI:456216"/>
    </reaction>
</comment>
<dbReference type="SUPFAM" id="SSF89095">
    <property type="entry name" value="GatB/YqeY motif"/>
    <property type="match status" value="1"/>
</dbReference>
<evidence type="ECO:0000256" key="2">
    <source>
        <dbReference type="ARBA" id="ARBA00005594"/>
    </source>
</evidence>
<dbReference type="FunFam" id="1.10.10.410:FF:000001">
    <property type="entry name" value="Aspartyl/glutamyl-tRNA(Asn/Gln) amidotransferase subunit B"/>
    <property type="match status" value="1"/>
</dbReference>
<dbReference type="InterPro" id="IPR023168">
    <property type="entry name" value="GatB_Yqey_C_2"/>
</dbReference>
<dbReference type="InterPro" id="IPR004514">
    <property type="entry name" value="Gln-tRNA-synth"/>
</dbReference>
<feature type="compositionally biased region" description="Basic and acidic residues" evidence="16">
    <location>
        <begin position="603"/>
        <end position="614"/>
    </location>
</feature>
<dbReference type="PANTHER" id="PTHR43097:SF5">
    <property type="entry name" value="GLUTAMATE--TRNA LIGASE"/>
    <property type="match status" value="1"/>
</dbReference>
<keyword evidence="7 14" id="KW-0067">ATP-binding</keyword>
<proteinExistence type="inferred from homology"/>
<dbReference type="FunFam" id="3.40.50.620:FF:000037">
    <property type="entry name" value="Glutamine--tRNA ligase cytoplasmic"/>
    <property type="match status" value="1"/>
</dbReference>
<dbReference type="AlphaFoldDB" id="A0A4P2QCC3"/>
<dbReference type="InterPro" id="IPR014729">
    <property type="entry name" value="Rossmann-like_a/b/a_fold"/>
</dbReference>
<evidence type="ECO:0000256" key="7">
    <source>
        <dbReference type="ARBA" id="ARBA00022840"/>
    </source>
</evidence>
<dbReference type="Gene3D" id="1.10.10.410">
    <property type="match status" value="1"/>
</dbReference>
<dbReference type="Gene3D" id="3.40.50.620">
    <property type="entry name" value="HUPs"/>
    <property type="match status" value="1"/>
</dbReference>
<comment type="catalytic activity">
    <reaction evidence="11">
        <text>L-aspartyl-tRNA(Asn) + L-glutamine + ATP + H2O = L-asparaginyl-tRNA(Asn) + L-glutamate + ADP + phosphate + 2 H(+)</text>
        <dbReference type="Rhea" id="RHEA:14513"/>
        <dbReference type="Rhea" id="RHEA-COMP:9674"/>
        <dbReference type="Rhea" id="RHEA-COMP:9677"/>
        <dbReference type="ChEBI" id="CHEBI:15377"/>
        <dbReference type="ChEBI" id="CHEBI:15378"/>
        <dbReference type="ChEBI" id="CHEBI:29985"/>
        <dbReference type="ChEBI" id="CHEBI:30616"/>
        <dbReference type="ChEBI" id="CHEBI:43474"/>
        <dbReference type="ChEBI" id="CHEBI:58359"/>
        <dbReference type="ChEBI" id="CHEBI:78515"/>
        <dbReference type="ChEBI" id="CHEBI:78516"/>
        <dbReference type="ChEBI" id="CHEBI:456216"/>
    </reaction>
</comment>
<dbReference type="InterPro" id="IPR011035">
    <property type="entry name" value="Ribosomal_bL25/Gln-tRNA_synth"/>
</dbReference>
<evidence type="ECO:0000256" key="1">
    <source>
        <dbReference type="ARBA" id="ARBA00005306"/>
    </source>
</evidence>
<evidence type="ECO:0000256" key="10">
    <source>
        <dbReference type="ARBA" id="ARBA00024799"/>
    </source>
</evidence>
<dbReference type="Pfam" id="PF20974">
    <property type="entry name" value="tRNA-synt_1c_C2"/>
    <property type="match status" value="1"/>
</dbReference>
<dbReference type="Pfam" id="PF03950">
    <property type="entry name" value="tRNA-synt_1c_C"/>
    <property type="match status" value="1"/>
</dbReference>
<dbReference type="PRINTS" id="PR00987">
    <property type="entry name" value="TRNASYNTHGLU"/>
</dbReference>
<dbReference type="HAMAP" id="MF_00126">
    <property type="entry name" value="Gln_tRNA_synth"/>
    <property type="match status" value="1"/>
</dbReference>
<dbReference type="SMART" id="SM00845">
    <property type="entry name" value="GatB_Yqey"/>
    <property type="match status" value="1"/>
</dbReference>
<dbReference type="EC" id="6.1.1.18" evidence="14"/>
<evidence type="ECO:0000256" key="11">
    <source>
        <dbReference type="ARBA" id="ARBA00047380"/>
    </source>
</evidence>
<dbReference type="InterPro" id="IPR049437">
    <property type="entry name" value="tRNA-synt_1c_C2"/>
</dbReference>
<accession>A0A4P2QCC3</accession>
<dbReference type="RefSeq" id="WP_129355577.1">
    <property type="nucleotide sequence ID" value="NZ_CP012670.1"/>
</dbReference>
<dbReference type="InterPro" id="IPR001412">
    <property type="entry name" value="aa-tRNA-synth_I_CS"/>
</dbReference>
<dbReference type="OrthoDB" id="9807503at2"/>
<feature type="short sequence motif" description="'HIGH' region" evidence="14">
    <location>
        <begin position="43"/>
        <end position="53"/>
    </location>
</feature>
<dbReference type="InterPro" id="IPR022861">
    <property type="entry name" value="Gln_tRNA_ligase_bac"/>
</dbReference>
<keyword evidence="6 14" id="KW-0547">Nucleotide-binding</keyword>
<comment type="subunit">
    <text evidence="3">Heterotrimer of A, B and C subunits.</text>
</comment>
<organism evidence="18 19">
    <name type="scientific">Sorangium cellulosum</name>
    <name type="common">Polyangium cellulosum</name>
    <dbReference type="NCBI Taxonomy" id="56"/>
    <lineage>
        <taxon>Bacteria</taxon>
        <taxon>Pseudomonadati</taxon>
        <taxon>Myxococcota</taxon>
        <taxon>Polyangia</taxon>
        <taxon>Polyangiales</taxon>
        <taxon>Polyangiaceae</taxon>
        <taxon>Sorangium</taxon>
    </lineage>
</organism>
<evidence type="ECO:0000256" key="8">
    <source>
        <dbReference type="ARBA" id="ARBA00022917"/>
    </source>
</evidence>
<dbReference type="InterPro" id="IPR003789">
    <property type="entry name" value="Asn/Gln_tRNA_amidoTrase-B-like"/>
</dbReference>
<dbReference type="FunFam" id="1.10.1160.10:FF:000001">
    <property type="entry name" value="Glutamine--tRNA ligase"/>
    <property type="match status" value="1"/>
</dbReference>
<dbReference type="InterPro" id="IPR020056">
    <property type="entry name" value="Rbsml_bL25/Gln-tRNA_synth_N"/>
</dbReference>
<dbReference type="InterPro" id="IPR000924">
    <property type="entry name" value="Glu/Gln-tRNA-synth"/>
</dbReference>
<dbReference type="GO" id="GO:0050567">
    <property type="term" value="F:glutaminyl-tRNA synthase (glutamine-hydrolyzing) activity"/>
    <property type="evidence" value="ECO:0007669"/>
    <property type="project" value="RHEA"/>
</dbReference>
<evidence type="ECO:0000259" key="17">
    <source>
        <dbReference type="SMART" id="SM00845"/>
    </source>
</evidence>
<feature type="binding site" evidence="14">
    <location>
        <position position="221"/>
    </location>
    <ligand>
        <name>L-glutamine</name>
        <dbReference type="ChEBI" id="CHEBI:58359"/>
    </ligand>
</feature>
<dbReference type="NCBIfam" id="NF011291">
    <property type="entry name" value="PRK14703.1"/>
    <property type="match status" value="1"/>
</dbReference>
<dbReference type="GO" id="GO:0005829">
    <property type="term" value="C:cytosol"/>
    <property type="evidence" value="ECO:0007669"/>
    <property type="project" value="TreeGrafter"/>
</dbReference>
<dbReference type="Pfam" id="PF00749">
    <property type="entry name" value="tRNA-synt_1c"/>
    <property type="match status" value="1"/>
</dbReference>
<comment type="subunit">
    <text evidence="14">Monomer.</text>
</comment>
<dbReference type="GO" id="GO:0050566">
    <property type="term" value="F:asparaginyl-tRNA synthase (glutamine-hydrolyzing) activity"/>
    <property type="evidence" value="ECO:0007669"/>
    <property type="project" value="RHEA"/>
</dbReference>
<feature type="binding site" evidence="14">
    <location>
        <begin position="50"/>
        <end position="56"/>
    </location>
    <ligand>
        <name>ATP</name>
        <dbReference type="ChEBI" id="CHEBI:30616"/>
    </ligand>
</feature>
<dbReference type="SUPFAM" id="SSF52374">
    <property type="entry name" value="Nucleotidylyl transferase"/>
    <property type="match status" value="1"/>
</dbReference>
<comment type="similarity">
    <text evidence="1">Belongs to the GatB/GatE family. GatB subfamily.</text>
</comment>
<evidence type="ECO:0000256" key="9">
    <source>
        <dbReference type="ARBA" id="ARBA00023146"/>
    </source>
</evidence>
<dbReference type="Gene3D" id="3.90.800.10">
    <property type="entry name" value="Glutamyl-tRNA Synthetase, Domain 3"/>
    <property type="match status" value="1"/>
</dbReference>
<dbReference type="SUPFAM" id="SSF50715">
    <property type="entry name" value="Ribosomal protein L25-like"/>
    <property type="match status" value="1"/>
</dbReference>
<keyword evidence="4 14" id="KW-0963">Cytoplasm</keyword>
<dbReference type="EMBL" id="CP012670">
    <property type="protein sequence ID" value="AUX27365.1"/>
    <property type="molecule type" value="Genomic_DNA"/>
</dbReference>
<dbReference type="InterPro" id="IPR050132">
    <property type="entry name" value="Gln/Glu-tRNA_Ligase"/>
</dbReference>
<dbReference type="InterPro" id="IPR020059">
    <property type="entry name" value="Glu/Gln-tRNA-synth_Ib_codon-bd"/>
</dbReference>
<keyword evidence="5 14" id="KW-0436">Ligase</keyword>
<dbReference type="CDD" id="cd00807">
    <property type="entry name" value="GlnRS_core"/>
    <property type="match status" value="1"/>
</dbReference>
<name>A0A4P2QCC3_SORCE</name>
<evidence type="ECO:0000313" key="19">
    <source>
        <dbReference type="Proteomes" id="UP000295781"/>
    </source>
</evidence>
<evidence type="ECO:0000256" key="13">
    <source>
        <dbReference type="ARBA" id="ARBA00048270"/>
    </source>
</evidence>
<dbReference type="GO" id="GO:0005524">
    <property type="term" value="F:ATP binding"/>
    <property type="evidence" value="ECO:0007669"/>
    <property type="project" value="UniProtKB-UniRule"/>
</dbReference>
<dbReference type="Gene3D" id="2.40.240.10">
    <property type="entry name" value="Ribosomal Protein L25, Chain P"/>
    <property type="match status" value="2"/>
</dbReference>
<feature type="binding site" evidence="14">
    <location>
        <begin position="270"/>
        <end position="271"/>
    </location>
    <ligand>
        <name>ATP</name>
        <dbReference type="ChEBI" id="CHEBI:30616"/>
    </ligand>
</feature>
<dbReference type="GO" id="GO:0004819">
    <property type="term" value="F:glutamine-tRNA ligase activity"/>
    <property type="evidence" value="ECO:0007669"/>
    <property type="project" value="UniProtKB-UniRule"/>
</dbReference>
<protein>
    <recommendedName>
        <fullName evidence="14">Glutamine--tRNA ligase</fullName>
        <ecNumber evidence="14">6.1.1.18</ecNumber>
    </recommendedName>
    <alternativeName>
        <fullName evidence="14">Glutaminyl-tRNA synthetase</fullName>
        <shortName evidence="14">GlnRS</shortName>
    </alternativeName>
</protein>
<dbReference type="PROSITE" id="PS00178">
    <property type="entry name" value="AA_TRNA_LIGASE_I"/>
    <property type="match status" value="1"/>
</dbReference>
<evidence type="ECO:0000313" key="18">
    <source>
        <dbReference type="EMBL" id="AUX27365.1"/>
    </source>
</evidence>
<keyword evidence="8 14" id="KW-0648">Protein biosynthesis</keyword>
<dbReference type="Gene3D" id="1.10.1160.10">
    <property type="entry name" value="Glutamyl-trna Synthetase, Domain 2"/>
    <property type="match status" value="1"/>
</dbReference>
<evidence type="ECO:0000256" key="15">
    <source>
        <dbReference type="RuleBase" id="RU363037"/>
    </source>
</evidence>
<keyword evidence="9 14" id="KW-0030">Aminoacyl-tRNA synthetase</keyword>
<dbReference type="Proteomes" id="UP000295781">
    <property type="component" value="Chromosome"/>
</dbReference>
<sequence>MTTSSPRSNDGDSGAAPSNFIRTIIAEDLAAGRHQRVVTRFPPEPNGYLHIGHAKSILLNFGLAADFGGACHLRFDDTNPAAEDLEYVESIQRDVRWLGCDWGGELFFASDYFERLYAFAVELISKGKAYVCSLSEAETRELRGTVTEPGRESPYRNRSVEENLDLFARMRAGEFAEGEHVLRAKIDMAAPNMKMRDPPIYRIKRARHYRTGDAWCIYPLYDFAHSLSDAIEGITHSICTLEFENNRELYDWIIDQLDVPSRPRQYEFARLNLNYTVMSKRKLLALVKGGHVTGWDDPRMPTLAGLRRRGVTPEAIRAFCEEIGVAKANSVVDIAKLESCIRDDLNLRAPRVMAVLRPLRVVLENYPEGKVEDIDAPYWPEDVPKQGSRKVPLSRVLYIERDDFLEEPPTKWFRLAPGQRVRLRYAGFITCREVVKDPTSGEVLELRCTYEPPGNDGAAPDGRRPKGTLHWVSAAHAIRAEVRLYDRLFAVERPDAVDEGQDFLDNMNPGSLVTLTGCCVEPSLSTVEKGSHVQFERQGFFCVDPVDSAPGAPVFNRTVALKDSWGRRAEQRPTQAAAPGPRGAAERPEVAASAPERPQPAKPRGERASLEERLARLDPARARRARHLIEARGIPGDDAVVLAEDDGLLRLFEGAVAAHDNPRGAANWIIHSLSRELKDRKVDDLPFSGAQIGELQALIDDGTISGKIAKDVLAEMVQQGGSPRAIVEQRGLRQVADAGAVERMVDQIIAGHPGEVARFRAGNAKLLGFFVGQVMKASGGKANPDLVNSLLTRKLA</sequence>
<feature type="short sequence motif" description="'KMSKS' region" evidence="14">
    <location>
        <begin position="277"/>
        <end position="281"/>
    </location>
</feature>
<comment type="caution">
    <text evidence="14">Lacks conserved residue(s) required for the propagation of feature annotation.</text>
</comment>
<comment type="similarity">
    <text evidence="2 14 15">Belongs to the class-I aminoacyl-tRNA synthetase family.</text>
</comment>
<reference evidence="18 19" key="1">
    <citation type="submission" date="2015-09" db="EMBL/GenBank/DDBJ databases">
        <title>Sorangium comparison.</title>
        <authorList>
            <person name="Zaburannyi N."/>
            <person name="Bunk B."/>
            <person name="Overmann J."/>
            <person name="Mueller R."/>
        </authorList>
    </citation>
    <scope>NUCLEOTIDE SEQUENCE [LARGE SCALE GENOMIC DNA]</scope>
    <source>
        <strain evidence="18 19">So ceGT47</strain>
    </source>
</reference>
<evidence type="ECO:0000256" key="14">
    <source>
        <dbReference type="HAMAP-Rule" id="MF_00126"/>
    </source>
</evidence>
<dbReference type="FunFam" id="3.90.800.10:FF:000001">
    <property type="entry name" value="Glutamine--tRNA ligase"/>
    <property type="match status" value="1"/>
</dbReference>
<comment type="catalytic activity">
    <reaction evidence="13 14">
        <text>tRNA(Gln) + L-glutamine + ATP = L-glutaminyl-tRNA(Gln) + AMP + diphosphate</text>
        <dbReference type="Rhea" id="RHEA:20121"/>
        <dbReference type="Rhea" id="RHEA-COMP:9662"/>
        <dbReference type="Rhea" id="RHEA-COMP:9681"/>
        <dbReference type="ChEBI" id="CHEBI:30616"/>
        <dbReference type="ChEBI" id="CHEBI:33019"/>
        <dbReference type="ChEBI" id="CHEBI:58359"/>
        <dbReference type="ChEBI" id="CHEBI:78442"/>
        <dbReference type="ChEBI" id="CHEBI:78521"/>
        <dbReference type="ChEBI" id="CHEBI:456215"/>
        <dbReference type="EC" id="6.1.1.18"/>
    </reaction>
</comment>
<feature type="binding site" evidence="14">
    <location>
        <begin position="44"/>
        <end position="46"/>
    </location>
    <ligand>
        <name>ATP</name>
        <dbReference type="ChEBI" id="CHEBI:30616"/>
    </ligand>
</feature>
<feature type="binding site" evidence="14">
    <location>
        <position position="76"/>
    </location>
    <ligand>
        <name>L-glutamine</name>
        <dbReference type="ChEBI" id="CHEBI:58359"/>
    </ligand>
</feature>
<dbReference type="InterPro" id="IPR020061">
    <property type="entry name" value="Glu_tRNA_lig_a-bdl"/>
</dbReference>
<feature type="domain" description="Asn/Gln amidotransferase" evidence="17">
    <location>
        <begin position="650"/>
        <end position="795"/>
    </location>
</feature>
<dbReference type="InterPro" id="IPR020058">
    <property type="entry name" value="Glu/Gln-tRNA-synth_Ib_cat-dom"/>
</dbReference>
<dbReference type="InterPro" id="IPR018027">
    <property type="entry name" value="Asn/Gln_amidotransferase"/>
</dbReference>
<evidence type="ECO:0000256" key="12">
    <source>
        <dbReference type="ARBA" id="ARBA00047913"/>
    </source>
</evidence>
<dbReference type="PANTHER" id="PTHR43097">
    <property type="entry name" value="GLUTAMINE-TRNA LIGASE"/>
    <property type="match status" value="1"/>
</dbReference>
<dbReference type="Pfam" id="PF02637">
    <property type="entry name" value="GatB_Yqey"/>
    <property type="match status" value="1"/>
</dbReference>
<evidence type="ECO:0000256" key="4">
    <source>
        <dbReference type="ARBA" id="ARBA00022490"/>
    </source>
</evidence>
<evidence type="ECO:0000256" key="3">
    <source>
        <dbReference type="ARBA" id="ARBA00011123"/>
    </source>
</evidence>
<dbReference type="NCBIfam" id="TIGR00440">
    <property type="entry name" value="glnS"/>
    <property type="match status" value="1"/>
</dbReference>
<evidence type="ECO:0000256" key="16">
    <source>
        <dbReference type="SAM" id="MobiDB-lite"/>
    </source>
</evidence>